<keyword evidence="3" id="KW-1185">Reference proteome</keyword>
<dbReference type="GeneID" id="85307319"/>
<protein>
    <submittedName>
        <fullName evidence="2">Uncharacterized protein</fullName>
    </submittedName>
</protein>
<evidence type="ECO:0000313" key="2">
    <source>
        <dbReference type="EMBL" id="KAK1766727.1"/>
    </source>
</evidence>
<feature type="non-terminal residue" evidence="2">
    <location>
        <position position="1"/>
    </location>
</feature>
<proteinExistence type="predicted"/>
<evidence type="ECO:0000256" key="1">
    <source>
        <dbReference type="SAM" id="Phobius"/>
    </source>
</evidence>
<organism evidence="2 3">
    <name type="scientific">Phialemonium atrogriseum</name>
    <dbReference type="NCBI Taxonomy" id="1093897"/>
    <lineage>
        <taxon>Eukaryota</taxon>
        <taxon>Fungi</taxon>
        <taxon>Dikarya</taxon>
        <taxon>Ascomycota</taxon>
        <taxon>Pezizomycotina</taxon>
        <taxon>Sordariomycetes</taxon>
        <taxon>Sordariomycetidae</taxon>
        <taxon>Cephalothecales</taxon>
        <taxon>Cephalothecaceae</taxon>
        <taxon>Phialemonium</taxon>
    </lineage>
</organism>
<dbReference type="EMBL" id="MU839010">
    <property type="protein sequence ID" value="KAK1766727.1"/>
    <property type="molecule type" value="Genomic_DNA"/>
</dbReference>
<reference evidence="2" key="1">
    <citation type="submission" date="2023-06" db="EMBL/GenBank/DDBJ databases">
        <title>Genome-scale phylogeny and comparative genomics of the fungal order Sordariales.</title>
        <authorList>
            <consortium name="Lawrence Berkeley National Laboratory"/>
            <person name="Hensen N."/>
            <person name="Bonometti L."/>
            <person name="Westerberg I."/>
            <person name="Brannstrom I.O."/>
            <person name="Guillou S."/>
            <person name="Cros-Aarteil S."/>
            <person name="Calhoun S."/>
            <person name="Haridas S."/>
            <person name="Kuo A."/>
            <person name="Mondo S."/>
            <person name="Pangilinan J."/>
            <person name="Riley R."/>
            <person name="Labutti K."/>
            <person name="Andreopoulos B."/>
            <person name="Lipzen A."/>
            <person name="Chen C."/>
            <person name="Yanf M."/>
            <person name="Daum C."/>
            <person name="Ng V."/>
            <person name="Clum A."/>
            <person name="Steindorff A."/>
            <person name="Ohm R."/>
            <person name="Martin F."/>
            <person name="Silar P."/>
            <person name="Natvig D."/>
            <person name="Lalanne C."/>
            <person name="Gautier V."/>
            <person name="Ament-Velasquez S.L."/>
            <person name="Kruys A."/>
            <person name="Hutchinson M.I."/>
            <person name="Powell A.J."/>
            <person name="Barry K."/>
            <person name="Miller A.N."/>
            <person name="Grigoriev I.V."/>
            <person name="Debuchy R."/>
            <person name="Gladieux P."/>
            <person name="Thoren M.H."/>
            <person name="Johannesson H."/>
        </authorList>
    </citation>
    <scope>NUCLEOTIDE SEQUENCE</scope>
    <source>
        <strain evidence="2">8032-3</strain>
    </source>
</reference>
<evidence type="ECO:0000313" key="3">
    <source>
        <dbReference type="Proteomes" id="UP001244011"/>
    </source>
</evidence>
<keyword evidence="1" id="KW-0812">Transmembrane</keyword>
<keyword evidence="1" id="KW-0472">Membrane</keyword>
<keyword evidence="1" id="KW-1133">Transmembrane helix</keyword>
<feature type="transmembrane region" description="Helical" evidence="1">
    <location>
        <begin position="12"/>
        <end position="29"/>
    </location>
</feature>
<name>A0AAJ0BZJ6_9PEZI</name>
<dbReference type="AlphaFoldDB" id="A0AAJ0BZJ6"/>
<accession>A0AAJ0BZJ6</accession>
<dbReference type="Proteomes" id="UP001244011">
    <property type="component" value="Unassembled WGS sequence"/>
</dbReference>
<feature type="non-terminal residue" evidence="2">
    <location>
        <position position="60"/>
    </location>
</feature>
<gene>
    <name evidence="2" type="ORF">QBC33DRAFT_423328</name>
</gene>
<comment type="caution">
    <text evidence="2">The sequence shown here is derived from an EMBL/GenBank/DDBJ whole genome shotgun (WGS) entry which is preliminary data.</text>
</comment>
<sequence length="60" mass="6712">RSYRNLPFKARLGVGAGLVAWSIVGMYMSDRAEEKFGFTPSEADKAALDRMIPKVHVVDR</sequence>
<dbReference type="RefSeq" id="XP_060282940.1">
    <property type="nucleotide sequence ID" value="XM_060424132.1"/>
</dbReference>